<dbReference type="GO" id="GO:0009279">
    <property type="term" value="C:cell outer membrane"/>
    <property type="evidence" value="ECO:0007669"/>
    <property type="project" value="UniProtKB-SubCell"/>
</dbReference>
<dbReference type="PANTHER" id="PTHR38776:SF1">
    <property type="entry name" value="MLTA-INTERACTING PROTEIN-RELATED"/>
    <property type="match status" value="1"/>
</dbReference>
<comment type="subcellular location">
    <subcellularLocation>
        <location evidence="1">Cell outer membrane</location>
    </subcellularLocation>
</comment>
<keyword evidence="5" id="KW-0998">Cell outer membrane</keyword>
<evidence type="ECO:0000256" key="3">
    <source>
        <dbReference type="ARBA" id="ARBA00022729"/>
    </source>
</evidence>
<dbReference type="Pfam" id="PF06629">
    <property type="entry name" value="MipA"/>
    <property type="match status" value="1"/>
</dbReference>
<name>A0A918TXT7_9RHOB</name>
<accession>A0A918TXT7</accession>
<dbReference type="Proteomes" id="UP000638981">
    <property type="component" value="Unassembled WGS sequence"/>
</dbReference>
<organism evidence="6 7">
    <name type="scientific">Neogemmobacter tilapiae</name>
    <dbReference type="NCBI Taxonomy" id="875041"/>
    <lineage>
        <taxon>Bacteria</taxon>
        <taxon>Pseudomonadati</taxon>
        <taxon>Pseudomonadota</taxon>
        <taxon>Alphaproteobacteria</taxon>
        <taxon>Rhodobacterales</taxon>
        <taxon>Paracoccaceae</taxon>
        <taxon>Neogemmobacter</taxon>
    </lineage>
</organism>
<reference evidence="6" key="1">
    <citation type="journal article" date="2014" name="Int. J. Syst. Evol. Microbiol.">
        <title>Complete genome sequence of Corynebacterium casei LMG S-19264T (=DSM 44701T), isolated from a smear-ripened cheese.</title>
        <authorList>
            <consortium name="US DOE Joint Genome Institute (JGI-PGF)"/>
            <person name="Walter F."/>
            <person name="Albersmeier A."/>
            <person name="Kalinowski J."/>
            <person name="Ruckert C."/>
        </authorList>
    </citation>
    <scope>NUCLEOTIDE SEQUENCE</scope>
    <source>
        <strain evidence="6">KCTC 23310</strain>
    </source>
</reference>
<dbReference type="AlphaFoldDB" id="A0A918TXT7"/>
<reference evidence="6" key="2">
    <citation type="submission" date="2020-09" db="EMBL/GenBank/DDBJ databases">
        <authorList>
            <person name="Sun Q."/>
            <person name="Kim S."/>
        </authorList>
    </citation>
    <scope>NUCLEOTIDE SEQUENCE</scope>
    <source>
        <strain evidence="6">KCTC 23310</strain>
    </source>
</reference>
<gene>
    <name evidence="6" type="ORF">GCM10007315_26830</name>
</gene>
<keyword evidence="3" id="KW-0732">Signal</keyword>
<dbReference type="InterPro" id="IPR010583">
    <property type="entry name" value="MipA"/>
</dbReference>
<comment type="similarity">
    <text evidence="2">Belongs to the MipA/OmpV family.</text>
</comment>
<evidence type="ECO:0000256" key="1">
    <source>
        <dbReference type="ARBA" id="ARBA00004442"/>
    </source>
</evidence>
<dbReference type="RefSeq" id="WP_189412199.1">
    <property type="nucleotide sequence ID" value="NZ_BMYJ01000008.1"/>
</dbReference>
<keyword evidence="7" id="KW-1185">Reference proteome</keyword>
<keyword evidence="4" id="KW-0472">Membrane</keyword>
<evidence type="ECO:0000256" key="4">
    <source>
        <dbReference type="ARBA" id="ARBA00023136"/>
    </source>
</evidence>
<proteinExistence type="inferred from homology"/>
<evidence type="ECO:0000256" key="5">
    <source>
        <dbReference type="ARBA" id="ARBA00023237"/>
    </source>
</evidence>
<evidence type="ECO:0000256" key="2">
    <source>
        <dbReference type="ARBA" id="ARBA00005722"/>
    </source>
</evidence>
<protein>
    <submittedName>
        <fullName evidence="6">MltA-interacting MipA family protein</fullName>
    </submittedName>
</protein>
<dbReference type="EMBL" id="BMYJ01000008">
    <property type="protein sequence ID" value="GHC61443.1"/>
    <property type="molecule type" value="Genomic_DNA"/>
</dbReference>
<evidence type="ECO:0000313" key="7">
    <source>
        <dbReference type="Proteomes" id="UP000638981"/>
    </source>
</evidence>
<comment type="caution">
    <text evidence="6">The sequence shown here is derived from an EMBL/GenBank/DDBJ whole genome shotgun (WGS) entry which is preliminary data.</text>
</comment>
<evidence type="ECO:0000313" key="6">
    <source>
        <dbReference type="EMBL" id="GHC61443.1"/>
    </source>
</evidence>
<dbReference type="PANTHER" id="PTHR38776">
    <property type="entry name" value="MLTA-INTERACTING PROTEIN-RELATED"/>
    <property type="match status" value="1"/>
</dbReference>
<sequence>MDRKATSALARGGWTFVFMLAGTPLMAQEAEKNWQFMAGIGGTYGPAYAGADDFKAGPLLDFSASYKDDHFFAGFRSGVGVTAFRTEKLKVQVALGYAFGRDEDDDPQLAGMGDIDGQLLGILRLDYDLDGFVLGAELKGGGDYGATLDLTAEREWEVTDRFALGIEAGTTLANADHQQTFFGITAAQSATSGHAAFATGGGLQSAGVGLTARYGLSPSTALIGGVRYDRLLGDAADSPLALDKAQPSAFAGLFIRF</sequence>